<accession>A0ABU2ACR1</accession>
<dbReference type="InterPro" id="IPR045584">
    <property type="entry name" value="Pilin-like"/>
</dbReference>
<dbReference type="Gene3D" id="3.30.700.10">
    <property type="entry name" value="Glycoprotein, Type 4 Pilin"/>
    <property type="match status" value="1"/>
</dbReference>
<protein>
    <submittedName>
        <fullName evidence="3">Type IV fimbrial biogenesis protein FimT</fullName>
    </submittedName>
</protein>
<keyword evidence="2" id="KW-0472">Membrane</keyword>
<organism evidence="3 4">
    <name type="scientific">Roseateles asaccharophilus</name>
    <dbReference type="NCBI Taxonomy" id="582607"/>
    <lineage>
        <taxon>Bacteria</taxon>
        <taxon>Pseudomonadati</taxon>
        <taxon>Pseudomonadota</taxon>
        <taxon>Betaproteobacteria</taxon>
        <taxon>Burkholderiales</taxon>
        <taxon>Sphaerotilaceae</taxon>
        <taxon>Roseateles</taxon>
    </lineage>
</organism>
<dbReference type="RefSeq" id="WP_310331717.1">
    <property type="nucleotide sequence ID" value="NZ_JAVDXV010000008.1"/>
</dbReference>
<feature type="region of interest" description="Disordered" evidence="1">
    <location>
        <begin position="1"/>
        <end position="27"/>
    </location>
</feature>
<dbReference type="Proteomes" id="UP001180825">
    <property type="component" value="Unassembled WGS sequence"/>
</dbReference>
<evidence type="ECO:0000256" key="2">
    <source>
        <dbReference type="SAM" id="Phobius"/>
    </source>
</evidence>
<proteinExistence type="predicted"/>
<feature type="transmembrane region" description="Helical" evidence="2">
    <location>
        <begin position="36"/>
        <end position="57"/>
    </location>
</feature>
<dbReference type="PROSITE" id="PS00409">
    <property type="entry name" value="PROKAR_NTER_METHYL"/>
    <property type="match status" value="1"/>
</dbReference>
<gene>
    <name evidence="3" type="ORF">J2X21_004140</name>
</gene>
<dbReference type="InterPro" id="IPR012902">
    <property type="entry name" value="N_methyl_site"/>
</dbReference>
<evidence type="ECO:0000313" key="4">
    <source>
        <dbReference type="Proteomes" id="UP001180825"/>
    </source>
</evidence>
<dbReference type="EMBL" id="JAVDXV010000008">
    <property type="protein sequence ID" value="MDR7334976.1"/>
    <property type="molecule type" value="Genomic_DNA"/>
</dbReference>
<feature type="compositionally biased region" description="Basic and acidic residues" evidence="1">
    <location>
        <begin position="1"/>
        <end position="14"/>
    </location>
</feature>
<keyword evidence="2" id="KW-1133">Transmembrane helix</keyword>
<keyword evidence="4" id="KW-1185">Reference proteome</keyword>
<comment type="caution">
    <text evidence="3">The sequence shown here is derived from an EMBL/GenBank/DDBJ whole genome shotgun (WGS) entry which is preliminary data.</text>
</comment>
<reference evidence="3 4" key="1">
    <citation type="submission" date="2023-07" db="EMBL/GenBank/DDBJ databases">
        <title>Sorghum-associated microbial communities from plants grown in Nebraska, USA.</title>
        <authorList>
            <person name="Schachtman D."/>
        </authorList>
    </citation>
    <scope>NUCLEOTIDE SEQUENCE [LARGE SCALE GENOMIC DNA]</scope>
    <source>
        <strain evidence="3 4">BE316</strain>
    </source>
</reference>
<evidence type="ECO:0000313" key="3">
    <source>
        <dbReference type="EMBL" id="MDR7334976.1"/>
    </source>
</evidence>
<dbReference type="NCBIfam" id="TIGR02532">
    <property type="entry name" value="IV_pilin_GFxxxE"/>
    <property type="match status" value="1"/>
</dbReference>
<evidence type="ECO:0000256" key="1">
    <source>
        <dbReference type="SAM" id="MobiDB-lite"/>
    </source>
</evidence>
<dbReference type="Pfam" id="PF07963">
    <property type="entry name" value="N_methyl"/>
    <property type="match status" value="1"/>
</dbReference>
<sequence>MSRIPSRDRAERRAAPKPARAPSGDRRAYPRVEGRGFTLLEAVITIAVLAILLSAAIPSYNSYIARQKLRHVAELLELDLRRARTLAVDEGRNVHVSFQSGPQWCWGASRQAPCNCATGMPRCELGGISAIHHKGTLLQSGQGVIFEAGLGRALGWARIGISNDRNQQLYIDLNPLGRPSICGSDARKGSC</sequence>
<dbReference type="SUPFAM" id="SSF54523">
    <property type="entry name" value="Pili subunits"/>
    <property type="match status" value="1"/>
</dbReference>
<keyword evidence="2" id="KW-0812">Transmembrane</keyword>
<name>A0ABU2ACR1_9BURK</name>